<evidence type="ECO:0000313" key="1">
    <source>
        <dbReference type="EMBL" id="KAA6358316.1"/>
    </source>
</evidence>
<accession>A0A5J4TIQ2</accession>
<gene>
    <name evidence="1" type="ORF">EZS28_046157</name>
</gene>
<dbReference type="OrthoDB" id="439270at2759"/>
<feature type="non-terminal residue" evidence="1">
    <location>
        <position position="1"/>
    </location>
</feature>
<organism evidence="1 2">
    <name type="scientific">Streblomastix strix</name>
    <dbReference type="NCBI Taxonomy" id="222440"/>
    <lineage>
        <taxon>Eukaryota</taxon>
        <taxon>Metamonada</taxon>
        <taxon>Preaxostyla</taxon>
        <taxon>Oxymonadida</taxon>
        <taxon>Streblomastigidae</taxon>
        <taxon>Streblomastix</taxon>
    </lineage>
</organism>
<proteinExistence type="predicted"/>
<evidence type="ECO:0000313" key="2">
    <source>
        <dbReference type="Proteomes" id="UP000324800"/>
    </source>
</evidence>
<sequence length="122" mass="13612">QEKNPVNIITGYHQTSAQAAQQIKANGFRVGAGGIAGGGVYFALNKKDTNRKAHQKGVILECQIDIGSCKIMQQKEPQLTGEELKRQGFDSVYFPARYMNIPLSRPEYVIYDPARVKHIQYA</sequence>
<dbReference type="AlphaFoldDB" id="A0A5J4TIQ2"/>
<name>A0A5J4TIQ2_9EUKA</name>
<dbReference type="PANTHER" id="PTHR36542">
    <property type="entry name" value="GIG2-LIKE PROTEIN DRED-RELATED"/>
    <property type="match status" value="1"/>
</dbReference>
<dbReference type="GO" id="GO:0005737">
    <property type="term" value="C:cytoplasm"/>
    <property type="evidence" value="ECO:0007669"/>
    <property type="project" value="TreeGrafter"/>
</dbReference>
<evidence type="ECO:0008006" key="3">
    <source>
        <dbReference type="Google" id="ProtNLM"/>
    </source>
</evidence>
<dbReference type="Proteomes" id="UP000324800">
    <property type="component" value="Unassembled WGS sequence"/>
</dbReference>
<dbReference type="EMBL" id="SNRW01030051">
    <property type="protein sequence ID" value="KAA6358316.1"/>
    <property type="molecule type" value="Genomic_DNA"/>
</dbReference>
<dbReference type="Gene3D" id="3.90.228.10">
    <property type="match status" value="1"/>
</dbReference>
<protein>
    <recommendedName>
        <fullName evidence="3">PARP catalytic domain-containing protein</fullName>
    </recommendedName>
</protein>
<comment type="caution">
    <text evidence="1">The sequence shown here is derived from an EMBL/GenBank/DDBJ whole genome shotgun (WGS) entry which is preliminary data.</text>
</comment>
<dbReference type="SUPFAM" id="SSF56399">
    <property type="entry name" value="ADP-ribosylation"/>
    <property type="match status" value="1"/>
</dbReference>
<reference evidence="1 2" key="1">
    <citation type="submission" date="2019-03" db="EMBL/GenBank/DDBJ databases">
        <title>Single cell metagenomics reveals metabolic interactions within the superorganism composed of flagellate Streblomastix strix and complex community of Bacteroidetes bacteria on its surface.</title>
        <authorList>
            <person name="Treitli S.C."/>
            <person name="Kolisko M."/>
            <person name="Husnik F."/>
            <person name="Keeling P."/>
            <person name="Hampl V."/>
        </authorList>
    </citation>
    <scope>NUCLEOTIDE SEQUENCE [LARGE SCALE GENOMIC DNA]</scope>
    <source>
        <strain evidence="1">ST1C</strain>
    </source>
</reference>